<keyword evidence="1" id="KW-0812">Transmembrane</keyword>
<keyword evidence="1" id="KW-1133">Transmembrane helix</keyword>
<accession>A0A178I1U1</accession>
<comment type="caution">
    <text evidence="2">The sequence shown here is derived from an EMBL/GenBank/DDBJ whole genome shotgun (WGS) entry which is preliminary data.</text>
</comment>
<name>A0A178I1U1_9HYPH</name>
<protein>
    <recommendedName>
        <fullName evidence="4">Yip1 domain-containing protein</fullName>
    </recommendedName>
</protein>
<dbReference type="OrthoDB" id="7949537at2"/>
<feature type="transmembrane region" description="Helical" evidence="1">
    <location>
        <begin position="149"/>
        <end position="172"/>
    </location>
</feature>
<evidence type="ECO:0000313" key="2">
    <source>
        <dbReference type="EMBL" id="OAM78256.1"/>
    </source>
</evidence>
<reference evidence="2 3" key="1">
    <citation type="submission" date="2016-03" db="EMBL/GenBank/DDBJ databases">
        <title>Genome sequencing of Devosia sp. S37.</title>
        <authorList>
            <person name="Mohd Nor M."/>
        </authorList>
    </citation>
    <scope>NUCLEOTIDE SEQUENCE [LARGE SCALE GENOMIC DNA]</scope>
    <source>
        <strain evidence="2 3">S37</strain>
    </source>
</reference>
<dbReference type="Proteomes" id="UP000078389">
    <property type="component" value="Unassembled WGS sequence"/>
</dbReference>
<feature type="transmembrane region" description="Helical" evidence="1">
    <location>
        <begin position="62"/>
        <end position="84"/>
    </location>
</feature>
<gene>
    <name evidence="2" type="ORF">A3840_07095</name>
</gene>
<feature type="transmembrane region" description="Helical" evidence="1">
    <location>
        <begin position="33"/>
        <end position="55"/>
    </location>
</feature>
<sequence>MKTWQNLQEAFAGWWMILRGETGWEEHFRLTSAGLVTALVLFYVFAFLAVVLASFEVGVPTLVGFLDIMVVQSLWLVALLAGLYATRFAVRSSGSPLPILVPGIYALIAYLVLGSLVSLILGPALPLLWVGLVYFLFRLGRMAGGWTIGVSAAFAFLSVVLLVGLPMSLYMLSNVSN</sequence>
<evidence type="ECO:0000313" key="3">
    <source>
        <dbReference type="Proteomes" id="UP000078389"/>
    </source>
</evidence>
<dbReference type="EMBL" id="LVVY01000072">
    <property type="protein sequence ID" value="OAM78256.1"/>
    <property type="molecule type" value="Genomic_DNA"/>
</dbReference>
<evidence type="ECO:0000256" key="1">
    <source>
        <dbReference type="SAM" id="Phobius"/>
    </source>
</evidence>
<dbReference type="RefSeq" id="WP_067454008.1">
    <property type="nucleotide sequence ID" value="NZ_LVVY01000072.1"/>
</dbReference>
<dbReference type="AlphaFoldDB" id="A0A178I1U1"/>
<dbReference type="STRING" id="1770058.A3840_07095"/>
<feature type="transmembrane region" description="Helical" evidence="1">
    <location>
        <begin position="104"/>
        <end position="137"/>
    </location>
</feature>
<keyword evidence="3" id="KW-1185">Reference proteome</keyword>
<evidence type="ECO:0008006" key="4">
    <source>
        <dbReference type="Google" id="ProtNLM"/>
    </source>
</evidence>
<proteinExistence type="predicted"/>
<keyword evidence="1" id="KW-0472">Membrane</keyword>
<organism evidence="2 3">
    <name type="scientific">Devosia elaeis</name>
    <dbReference type="NCBI Taxonomy" id="1770058"/>
    <lineage>
        <taxon>Bacteria</taxon>
        <taxon>Pseudomonadati</taxon>
        <taxon>Pseudomonadota</taxon>
        <taxon>Alphaproteobacteria</taxon>
        <taxon>Hyphomicrobiales</taxon>
        <taxon>Devosiaceae</taxon>
        <taxon>Devosia</taxon>
    </lineage>
</organism>